<feature type="chain" id="PRO_5046187374" evidence="1">
    <location>
        <begin position="20"/>
        <end position="185"/>
    </location>
</feature>
<comment type="caution">
    <text evidence="2">The sequence shown here is derived from an EMBL/GenBank/DDBJ whole genome shotgun (WGS) entry which is preliminary data.</text>
</comment>
<evidence type="ECO:0000313" key="2">
    <source>
        <dbReference type="EMBL" id="MBE9144312.1"/>
    </source>
</evidence>
<proteinExistence type="predicted"/>
<reference evidence="2 3" key="1">
    <citation type="submission" date="2020-10" db="EMBL/GenBank/DDBJ databases">
        <authorList>
            <person name="Castelo-Branco R."/>
            <person name="Eusebio N."/>
            <person name="Adriana R."/>
            <person name="Vieira A."/>
            <person name="Brugerolle De Fraissinette N."/>
            <person name="Rezende De Castro R."/>
            <person name="Schneider M.P."/>
            <person name="Vasconcelos V."/>
            <person name="Leao P.N."/>
        </authorList>
    </citation>
    <scope>NUCLEOTIDE SEQUENCE [LARGE SCALE GENOMIC DNA]</scope>
    <source>
        <strain evidence="2 3">LEGE 06226</strain>
    </source>
</reference>
<name>A0ABR9UD11_9CYAN</name>
<gene>
    <name evidence="2" type="ORF">IQ236_13960</name>
</gene>
<evidence type="ECO:0000313" key="3">
    <source>
        <dbReference type="Proteomes" id="UP000640725"/>
    </source>
</evidence>
<accession>A0ABR9UD11</accession>
<protein>
    <submittedName>
        <fullName evidence="2">Uncharacterized protein</fullName>
    </submittedName>
</protein>
<evidence type="ECO:0000256" key="1">
    <source>
        <dbReference type="SAM" id="SignalP"/>
    </source>
</evidence>
<dbReference type="RefSeq" id="WP_193869823.1">
    <property type="nucleotide sequence ID" value="NZ_JADEWU010000030.1"/>
</dbReference>
<keyword evidence="1" id="KW-0732">Signal</keyword>
<keyword evidence="3" id="KW-1185">Reference proteome</keyword>
<dbReference type="Proteomes" id="UP000640725">
    <property type="component" value="Unassembled WGS sequence"/>
</dbReference>
<dbReference type="EMBL" id="JADEWU010000030">
    <property type="protein sequence ID" value="MBE9144312.1"/>
    <property type="molecule type" value="Genomic_DNA"/>
</dbReference>
<sequence>MKFSKFLTTLAVSTSLAIAEMAGFPNQTPKEAQAQSNRPDILLVNGNVDCCVWSPSNDGIWMDKLSNIPNVEFRKTVWDHLQASQPVVSRRVIIKSANGNYFLDHRIADRYVGLADQPYNPATGAYNGELWELVDAGKGRVIIKSANGNYFLDHRIADRYVGLADQPYNPATGAYNGELWILIPK</sequence>
<organism evidence="2 3">
    <name type="scientific">Planktothrix mougeotii LEGE 06226</name>
    <dbReference type="NCBI Taxonomy" id="1828728"/>
    <lineage>
        <taxon>Bacteria</taxon>
        <taxon>Bacillati</taxon>
        <taxon>Cyanobacteriota</taxon>
        <taxon>Cyanophyceae</taxon>
        <taxon>Oscillatoriophycideae</taxon>
        <taxon>Oscillatoriales</taxon>
        <taxon>Microcoleaceae</taxon>
        <taxon>Planktothrix</taxon>
    </lineage>
</organism>
<feature type="signal peptide" evidence="1">
    <location>
        <begin position="1"/>
        <end position="19"/>
    </location>
</feature>